<sequence length="567" mass="64255">MPGSYKDIQALGNAINKIQVFHPFQPNDPRLQPPLRDIQTLLQRRPFDIMHADTPSMPLDNFLNTTEGDEIFITLKIFSALHKLSVQEEMEHEHLWEHDAATWINVFRWAEYLCPLYQAVSCPSDQIDIMGTVIRVLEALITDLDDFKVFSLLVDTLAYLPFRLAADIWEGWPRIYDNGACSLTPKSKTADCVRQSIAILQRIYDLLSCKKEETYPAMRSELLRVARGRPRRLHRIVGRNIQTLIALEDGTGYLLWTQMYFSTQLILLEVGTDDISKTALRSVVDILRHYPAFEKMMSADAFAKVREAAISMLAMLCGHHFTASVDALCLGAFPLCTQIRARFPADDPDNYELLSEMFDNVLFSRRAPDRKIQVTAATRFSLLEEAKADWDRVGKVCCNIDSGECKDGPVCACPCSQALYCSTHCQRAHWTDGEHSKLCPFSEDSDADLPPEPISPKDLRFLVLITRAYVEKHIASIYNPEKGLGACAVDLTGPEPTHTTYALPDPPPVVDWPLVSVQALYRDSSTRKRACKVVLYGGPQMRYRMLNQARFVLPEMRVRIVHDPSSE</sequence>
<proteinExistence type="predicted"/>
<keyword evidence="2 4" id="KW-0863">Zinc-finger</keyword>
<feature type="domain" description="MYND-type" evidence="5">
    <location>
        <begin position="398"/>
        <end position="439"/>
    </location>
</feature>
<evidence type="ECO:0000256" key="4">
    <source>
        <dbReference type="PROSITE-ProRule" id="PRU00134"/>
    </source>
</evidence>
<comment type="caution">
    <text evidence="6">The sequence shown here is derived from an EMBL/GenBank/DDBJ whole genome shotgun (WGS) entry which is preliminary data.</text>
</comment>
<evidence type="ECO:0000313" key="7">
    <source>
        <dbReference type="Proteomes" id="UP000320762"/>
    </source>
</evidence>
<accession>A0A550CG30</accession>
<dbReference type="Proteomes" id="UP000320762">
    <property type="component" value="Unassembled WGS sequence"/>
</dbReference>
<keyword evidence="7" id="KW-1185">Reference proteome</keyword>
<keyword evidence="1" id="KW-0479">Metal-binding</keyword>
<gene>
    <name evidence="6" type="ORF">BD626DRAFT_629551</name>
</gene>
<reference evidence="6 7" key="1">
    <citation type="journal article" date="2019" name="New Phytol.">
        <title>Comparative genomics reveals unique wood-decay strategies and fruiting body development in the Schizophyllaceae.</title>
        <authorList>
            <person name="Almasi E."/>
            <person name="Sahu N."/>
            <person name="Krizsan K."/>
            <person name="Balint B."/>
            <person name="Kovacs G.M."/>
            <person name="Kiss B."/>
            <person name="Cseklye J."/>
            <person name="Drula E."/>
            <person name="Henrissat B."/>
            <person name="Nagy I."/>
            <person name="Chovatia M."/>
            <person name="Adam C."/>
            <person name="LaButti K."/>
            <person name="Lipzen A."/>
            <person name="Riley R."/>
            <person name="Grigoriev I.V."/>
            <person name="Nagy L.G."/>
        </authorList>
    </citation>
    <scope>NUCLEOTIDE SEQUENCE [LARGE SCALE GENOMIC DNA]</scope>
    <source>
        <strain evidence="6 7">NL-1724</strain>
    </source>
</reference>
<dbReference type="GO" id="GO:0008270">
    <property type="term" value="F:zinc ion binding"/>
    <property type="evidence" value="ECO:0007669"/>
    <property type="project" value="UniProtKB-KW"/>
</dbReference>
<dbReference type="PROSITE" id="PS50865">
    <property type="entry name" value="ZF_MYND_2"/>
    <property type="match status" value="1"/>
</dbReference>
<dbReference type="EMBL" id="VDMD01000008">
    <property type="protein sequence ID" value="TRM63753.1"/>
    <property type="molecule type" value="Genomic_DNA"/>
</dbReference>
<evidence type="ECO:0000259" key="5">
    <source>
        <dbReference type="PROSITE" id="PS50865"/>
    </source>
</evidence>
<dbReference type="InterPro" id="IPR002893">
    <property type="entry name" value="Znf_MYND"/>
</dbReference>
<evidence type="ECO:0000313" key="6">
    <source>
        <dbReference type="EMBL" id="TRM63753.1"/>
    </source>
</evidence>
<name>A0A550CG30_9AGAR</name>
<evidence type="ECO:0000256" key="3">
    <source>
        <dbReference type="ARBA" id="ARBA00022833"/>
    </source>
</evidence>
<organism evidence="6 7">
    <name type="scientific">Schizophyllum amplum</name>
    <dbReference type="NCBI Taxonomy" id="97359"/>
    <lineage>
        <taxon>Eukaryota</taxon>
        <taxon>Fungi</taxon>
        <taxon>Dikarya</taxon>
        <taxon>Basidiomycota</taxon>
        <taxon>Agaricomycotina</taxon>
        <taxon>Agaricomycetes</taxon>
        <taxon>Agaricomycetidae</taxon>
        <taxon>Agaricales</taxon>
        <taxon>Schizophyllaceae</taxon>
        <taxon>Schizophyllum</taxon>
    </lineage>
</organism>
<keyword evidence="3" id="KW-0862">Zinc</keyword>
<evidence type="ECO:0000256" key="2">
    <source>
        <dbReference type="ARBA" id="ARBA00022771"/>
    </source>
</evidence>
<evidence type="ECO:0000256" key="1">
    <source>
        <dbReference type="ARBA" id="ARBA00022723"/>
    </source>
</evidence>
<dbReference type="AlphaFoldDB" id="A0A550CG30"/>
<protein>
    <recommendedName>
        <fullName evidence="5">MYND-type domain-containing protein</fullName>
    </recommendedName>
</protein>